<reference evidence="2 3" key="1">
    <citation type="submission" date="2011-10" db="EMBL/GenBank/DDBJ databases">
        <title>The Noncontiguous Finished genome of Thermanaerovibrio velox DSM 12556.</title>
        <authorList>
            <consortium name="US DOE Joint Genome Institute (JGI-PGF)"/>
            <person name="Lucas S."/>
            <person name="Copeland A."/>
            <person name="Lapidus A."/>
            <person name="Glavina del Rio T."/>
            <person name="Dalin E."/>
            <person name="Tice H."/>
            <person name="Bruce D."/>
            <person name="Goodwin L."/>
            <person name="Pitluck S."/>
            <person name="Peters L."/>
            <person name="Mikhailova N."/>
            <person name="Teshima H."/>
            <person name="Kyrpides N."/>
            <person name="Mavromatis K."/>
            <person name="Ivanova N."/>
            <person name="Markowitz V."/>
            <person name="Cheng J.-F."/>
            <person name="Hugenholtz P."/>
            <person name="Woyke T."/>
            <person name="Wu D."/>
            <person name="Spring S."/>
            <person name="Brambilla E.-M."/>
            <person name="Klenk H.-P."/>
            <person name="Eisen J.A."/>
        </authorList>
    </citation>
    <scope>NUCLEOTIDE SEQUENCE [LARGE SCALE GENOMIC DNA]</scope>
    <source>
        <strain evidence="2 3">DSM 12556</strain>
    </source>
</reference>
<dbReference type="HOGENOM" id="CLU_048246_4_1_0"/>
<dbReference type="PROSITE" id="PS51833">
    <property type="entry name" value="HDOD"/>
    <property type="match status" value="1"/>
</dbReference>
<dbReference type="Gene3D" id="1.10.3210.10">
    <property type="entry name" value="Hypothetical protein af1432"/>
    <property type="match status" value="1"/>
</dbReference>
<gene>
    <name evidence="2" type="ORF">TheveDRAFT_1696</name>
</gene>
<dbReference type="CDD" id="cd00077">
    <property type="entry name" value="HDc"/>
    <property type="match status" value="1"/>
</dbReference>
<dbReference type="eggNOG" id="COG1639">
    <property type="taxonomic scope" value="Bacteria"/>
</dbReference>
<evidence type="ECO:0000313" key="3">
    <source>
        <dbReference type="Proteomes" id="UP000005730"/>
    </source>
</evidence>
<dbReference type="STRING" id="926567.TheveDRAFT_1696"/>
<name>H0UQQ0_9BACT</name>
<dbReference type="AlphaFoldDB" id="H0UQQ0"/>
<protein>
    <submittedName>
        <fullName evidence="2">Putative signal transduction protein</fullName>
    </submittedName>
</protein>
<dbReference type="PANTHER" id="PTHR33525:SF3">
    <property type="entry name" value="RIBONUCLEASE Y"/>
    <property type="match status" value="1"/>
</dbReference>
<dbReference type="OrthoDB" id="9770715at2"/>
<evidence type="ECO:0000259" key="1">
    <source>
        <dbReference type="PROSITE" id="PS51833"/>
    </source>
</evidence>
<dbReference type="PANTHER" id="PTHR33525">
    <property type="match status" value="1"/>
</dbReference>
<dbReference type="InterPro" id="IPR013976">
    <property type="entry name" value="HDOD"/>
</dbReference>
<dbReference type="InterPro" id="IPR003607">
    <property type="entry name" value="HD/PDEase_dom"/>
</dbReference>
<evidence type="ECO:0000313" key="2">
    <source>
        <dbReference type="EMBL" id="EHM10814.1"/>
    </source>
</evidence>
<accession>H0UQQ0</accession>
<dbReference type="Proteomes" id="UP000005730">
    <property type="component" value="Chromosome"/>
</dbReference>
<feature type="domain" description="HDOD" evidence="1">
    <location>
        <begin position="145"/>
        <end position="339"/>
    </location>
</feature>
<proteinExistence type="predicted"/>
<keyword evidence="3" id="KW-1185">Reference proteome</keyword>
<organism evidence="2 3">
    <name type="scientific">Thermanaerovibrio velox DSM 12556</name>
    <dbReference type="NCBI Taxonomy" id="926567"/>
    <lineage>
        <taxon>Bacteria</taxon>
        <taxon>Thermotogati</taxon>
        <taxon>Synergistota</taxon>
        <taxon>Synergistia</taxon>
        <taxon>Synergistales</taxon>
        <taxon>Synergistaceae</taxon>
        <taxon>Thermanaerovibrio</taxon>
    </lineage>
</organism>
<dbReference type="SMART" id="SM00471">
    <property type="entry name" value="HDc"/>
    <property type="match status" value="1"/>
</dbReference>
<dbReference type="RefSeq" id="WP_006584308.1">
    <property type="nucleotide sequence ID" value="NZ_CM001377.1"/>
</dbReference>
<dbReference type="SUPFAM" id="SSF109604">
    <property type="entry name" value="HD-domain/PDEase-like"/>
    <property type="match status" value="1"/>
</dbReference>
<dbReference type="EMBL" id="CM001377">
    <property type="protein sequence ID" value="EHM10814.1"/>
    <property type="molecule type" value="Genomic_DNA"/>
</dbReference>
<dbReference type="Pfam" id="PF08668">
    <property type="entry name" value="HDOD"/>
    <property type="match status" value="1"/>
</dbReference>
<dbReference type="InterPro" id="IPR052340">
    <property type="entry name" value="RNase_Y/CdgJ"/>
</dbReference>
<sequence length="413" mass="45399">MPKVKVSELKDGMVLEEDLLAPNGRFILPKGAVIRDSYIKTLKAWGVVEASVAQEGSIPPVKREGSSSDAAFMERARELLSPFFHSKGAMAPHMEELFRCSSMALARALKRGGHVPLVDIGCLPPARQGARRKLSPQELAAMVSFVTLPDVYHKIGEVVSRPSSSVEQIARVVSKDQSLSAKLLRLVNSSFYGLASRVESVSRAITIVGVRELMTLAMGISVVSAFKGVAPGYVSMRSFWDHSVCCGVFARVLAAKMGLKEEERFFLAGLMHDIGRMILYVKAPFAMAEAVALSSKGMPLYEAEREVLGFDHAHLGYYAMKEWKIPSSIYELVRFHHNPSGAKVPEEVLIHVADAFAVASRFGTSGSLMVPEISPYHWDLLGFSVNVIEPVFVQAERQVREISGIFFPSREED</sequence>